<dbReference type="InterPro" id="IPR003439">
    <property type="entry name" value="ABC_transporter-like_ATP-bd"/>
</dbReference>
<dbReference type="InterPro" id="IPR003593">
    <property type="entry name" value="AAA+_ATPase"/>
</dbReference>
<organism evidence="10 11">
    <name type="scientific">Furfurilactobacillus rossiae DSM 15814</name>
    <dbReference type="NCBI Taxonomy" id="1114972"/>
    <lineage>
        <taxon>Bacteria</taxon>
        <taxon>Bacillati</taxon>
        <taxon>Bacillota</taxon>
        <taxon>Bacilli</taxon>
        <taxon>Lactobacillales</taxon>
        <taxon>Lactobacillaceae</taxon>
        <taxon>Furfurilactobacillus</taxon>
    </lineage>
</organism>
<evidence type="ECO:0000256" key="6">
    <source>
        <dbReference type="ARBA" id="ARBA00022840"/>
    </source>
</evidence>
<name>A0A0R1R7M8_9LACO</name>
<proteinExistence type="inferred from homology"/>
<gene>
    <name evidence="10" type="ORF">FD35_GL001359</name>
</gene>
<keyword evidence="8" id="KW-0472">Membrane</keyword>
<feature type="domain" description="ABC transporter" evidence="9">
    <location>
        <begin position="4"/>
        <end position="243"/>
    </location>
</feature>
<evidence type="ECO:0000313" key="11">
    <source>
        <dbReference type="Proteomes" id="UP000051999"/>
    </source>
</evidence>
<dbReference type="RefSeq" id="WP_017261525.1">
    <property type="nucleotide sequence ID" value="NZ_AUAW01000020.1"/>
</dbReference>
<keyword evidence="3" id="KW-0813">Transport</keyword>
<evidence type="ECO:0000256" key="4">
    <source>
        <dbReference type="ARBA" id="ARBA00022475"/>
    </source>
</evidence>
<dbReference type="InterPro" id="IPR050095">
    <property type="entry name" value="ECF_ABC_transporter_ATP-bd"/>
</dbReference>
<dbReference type="GO" id="GO:0005524">
    <property type="term" value="F:ATP binding"/>
    <property type="evidence" value="ECO:0007669"/>
    <property type="project" value="UniProtKB-KW"/>
</dbReference>
<evidence type="ECO:0000256" key="7">
    <source>
        <dbReference type="ARBA" id="ARBA00022967"/>
    </source>
</evidence>
<dbReference type="Pfam" id="PF00005">
    <property type="entry name" value="ABC_tran"/>
    <property type="match status" value="2"/>
</dbReference>
<dbReference type="CDD" id="cd03225">
    <property type="entry name" value="ABC_cobalt_CbiO_domain1"/>
    <property type="match status" value="2"/>
</dbReference>
<dbReference type="GO" id="GO:0016887">
    <property type="term" value="F:ATP hydrolysis activity"/>
    <property type="evidence" value="ECO:0007669"/>
    <property type="project" value="InterPro"/>
</dbReference>
<dbReference type="PROSITE" id="PS00211">
    <property type="entry name" value="ABC_TRANSPORTER_1"/>
    <property type="match status" value="1"/>
</dbReference>
<dbReference type="SMART" id="SM00382">
    <property type="entry name" value="AAA"/>
    <property type="match status" value="2"/>
</dbReference>
<dbReference type="Gene3D" id="3.40.50.300">
    <property type="entry name" value="P-loop containing nucleotide triphosphate hydrolases"/>
    <property type="match status" value="2"/>
</dbReference>
<dbReference type="InterPro" id="IPR015856">
    <property type="entry name" value="ABC_transpr_CbiO/EcfA_su"/>
</dbReference>
<evidence type="ECO:0000313" key="10">
    <source>
        <dbReference type="EMBL" id="KRL53293.1"/>
    </source>
</evidence>
<protein>
    <submittedName>
        <fullName evidence="10">Polyamine-transporting ATPase</fullName>
    </submittedName>
</protein>
<dbReference type="InterPro" id="IPR017871">
    <property type="entry name" value="ABC_transporter-like_CS"/>
</dbReference>
<evidence type="ECO:0000256" key="1">
    <source>
        <dbReference type="ARBA" id="ARBA00004202"/>
    </source>
</evidence>
<dbReference type="GO" id="GO:0042626">
    <property type="term" value="F:ATPase-coupled transmembrane transporter activity"/>
    <property type="evidence" value="ECO:0007669"/>
    <property type="project" value="TreeGrafter"/>
</dbReference>
<accession>A0A0R1R7M8</accession>
<dbReference type="Proteomes" id="UP000051999">
    <property type="component" value="Unassembled WGS sequence"/>
</dbReference>
<dbReference type="eggNOG" id="COG1129">
    <property type="taxonomic scope" value="Bacteria"/>
</dbReference>
<dbReference type="STRING" id="1114972.FD35_GL001359"/>
<sequence length="473" mass="52242">MSKINLNDVTFHYEPTLPPVIEHQNLAFDGGTFNLLTGPSGTGKSTLLKLIAGLYPAFMGEATGTITVNDQPVVDLPASKRAQLVAMMFQNPSQQFAMETPRNELIFTLENLQVPADKMDAQVNDALDFAGVTDFADRKFTSLSGGEQQKVSLAVIVALNAEVILLDEPFANIDPDARLFLLTQLTTLVKKYHKTIIVADHDLSDYEPLIDQLYIFDGERHQVHQADSGEAQTRFAAFEQRQHQPAPIALPAAELSPEFTLDGFTVGHQAPLINDASLNIPQGKFVVLTGANGTGKSTLFDALVKLQTYTGSLQWQGQEISKLRARKYAQYVALVFQQAASQFLTITVAEEIALSLKYQQTTAWTQSRIDATLASLDLAGRDDQVVYSLSEGQKKKLQVLLMLIMDVPTLLLDEPLTGLDLVSAHTVLKLLRHAVLEEHHTVLMITHQLTDVSQYADYHLHLSHHQLSYEASL</sequence>
<comment type="similarity">
    <text evidence="2">Belongs to the ABC transporter superfamily.</text>
</comment>
<dbReference type="SUPFAM" id="SSF52540">
    <property type="entry name" value="P-loop containing nucleoside triphosphate hydrolases"/>
    <property type="match status" value="2"/>
</dbReference>
<keyword evidence="5" id="KW-0547">Nucleotide-binding</keyword>
<keyword evidence="7" id="KW-1278">Translocase</keyword>
<feature type="domain" description="ABC transporter" evidence="9">
    <location>
        <begin position="250"/>
        <end position="473"/>
    </location>
</feature>
<dbReference type="InterPro" id="IPR027417">
    <property type="entry name" value="P-loop_NTPase"/>
</dbReference>
<evidence type="ECO:0000259" key="9">
    <source>
        <dbReference type="PROSITE" id="PS50893"/>
    </source>
</evidence>
<dbReference type="EMBL" id="AZFF01000022">
    <property type="protein sequence ID" value="KRL53293.1"/>
    <property type="molecule type" value="Genomic_DNA"/>
</dbReference>
<dbReference type="AlphaFoldDB" id="A0A0R1R7M8"/>
<evidence type="ECO:0000256" key="5">
    <source>
        <dbReference type="ARBA" id="ARBA00022741"/>
    </source>
</evidence>
<dbReference type="PATRIC" id="fig|1114972.6.peg.1378"/>
<keyword evidence="11" id="KW-1185">Reference proteome</keyword>
<dbReference type="PANTHER" id="PTHR43553">
    <property type="entry name" value="HEAVY METAL TRANSPORTER"/>
    <property type="match status" value="1"/>
</dbReference>
<dbReference type="OrthoDB" id="501320at2"/>
<keyword evidence="6" id="KW-0067">ATP-binding</keyword>
<comment type="caution">
    <text evidence="10">The sequence shown here is derived from an EMBL/GenBank/DDBJ whole genome shotgun (WGS) entry which is preliminary data.</text>
</comment>
<evidence type="ECO:0000256" key="3">
    <source>
        <dbReference type="ARBA" id="ARBA00022448"/>
    </source>
</evidence>
<reference evidence="10 11" key="1">
    <citation type="journal article" date="2015" name="Genome Announc.">
        <title>Expanding the biotechnology potential of lactobacilli through comparative genomics of 213 strains and associated genera.</title>
        <authorList>
            <person name="Sun Z."/>
            <person name="Harris H.M."/>
            <person name="McCann A."/>
            <person name="Guo C."/>
            <person name="Argimon S."/>
            <person name="Zhang W."/>
            <person name="Yang X."/>
            <person name="Jeffery I.B."/>
            <person name="Cooney J.C."/>
            <person name="Kagawa T.F."/>
            <person name="Liu W."/>
            <person name="Song Y."/>
            <person name="Salvetti E."/>
            <person name="Wrobel A."/>
            <person name="Rasinkangas P."/>
            <person name="Parkhill J."/>
            <person name="Rea M.C."/>
            <person name="O'Sullivan O."/>
            <person name="Ritari J."/>
            <person name="Douillard F.P."/>
            <person name="Paul Ross R."/>
            <person name="Yang R."/>
            <person name="Briner A.E."/>
            <person name="Felis G.E."/>
            <person name="de Vos W.M."/>
            <person name="Barrangou R."/>
            <person name="Klaenhammer T.R."/>
            <person name="Caufield P.W."/>
            <person name="Cui Y."/>
            <person name="Zhang H."/>
            <person name="O'Toole P.W."/>
        </authorList>
    </citation>
    <scope>NUCLEOTIDE SEQUENCE [LARGE SCALE GENOMIC DNA]</scope>
    <source>
        <strain evidence="10 11">DSM 15814</strain>
    </source>
</reference>
<dbReference type="PROSITE" id="PS50893">
    <property type="entry name" value="ABC_TRANSPORTER_2"/>
    <property type="match status" value="2"/>
</dbReference>
<keyword evidence="4" id="KW-1003">Cell membrane</keyword>
<dbReference type="GO" id="GO:0043190">
    <property type="term" value="C:ATP-binding cassette (ABC) transporter complex"/>
    <property type="evidence" value="ECO:0007669"/>
    <property type="project" value="TreeGrafter"/>
</dbReference>
<evidence type="ECO:0000256" key="8">
    <source>
        <dbReference type="ARBA" id="ARBA00023136"/>
    </source>
</evidence>
<evidence type="ECO:0000256" key="2">
    <source>
        <dbReference type="ARBA" id="ARBA00005417"/>
    </source>
</evidence>
<dbReference type="PANTHER" id="PTHR43553:SF27">
    <property type="entry name" value="ENERGY-COUPLING FACTOR TRANSPORTER ATP-BINDING PROTEIN ECFA2"/>
    <property type="match status" value="1"/>
</dbReference>
<comment type="subcellular location">
    <subcellularLocation>
        <location evidence="1">Cell membrane</location>
        <topology evidence="1">Peripheral membrane protein</topology>
    </subcellularLocation>
</comment>